<dbReference type="Proteomes" id="UP000284277">
    <property type="component" value="Unassembled WGS sequence"/>
</dbReference>
<dbReference type="SMART" id="SM00448">
    <property type="entry name" value="REC"/>
    <property type="match status" value="1"/>
</dbReference>
<dbReference type="Pfam" id="PF00072">
    <property type="entry name" value="Response_reg"/>
    <property type="match status" value="1"/>
</dbReference>
<dbReference type="Gene3D" id="2.40.50.1020">
    <property type="entry name" value="LytTr DNA-binding domain"/>
    <property type="match status" value="1"/>
</dbReference>
<evidence type="ECO:0000313" key="7">
    <source>
        <dbReference type="Proteomes" id="UP000284277"/>
    </source>
</evidence>
<dbReference type="PROSITE" id="PS50930">
    <property type="entry name" value="HTH_LYTTR"/>
    <property type="match status" value="1"/>
</dbReference>
<dbReference type="AlphaFoldDB" id="A0A419TC79"/>
<feature type="domain" description="HTH LytTR-type" evidence="5">
    <location>
        <begin position="130"/>
        <end position="228"/>
    </location>
</feature>
<feature type="modified residue" description="4-aspartylphosphate" evidence="3">
    <location>
        <position position="56"/>
    </location>
</feature>
<dbReference type="Gene3D" id="3.40.50.2300">
    <property type="match status" value="1"/>
</dbReference>
<dbReference type="OrthoDB" id="9802383at2"/>
<dbReference type="SMART" id="SM00850">
    <property type="entry name" value="LytTR"/>
    <property type="match status" value="1"/>
</dbReference>
<evidence type="ECO:0000313" key="6">
    <source>
        <dbReference type="EMBL" id="RKD35070.1"/>
    </source>
</evidence>
<dbReference type="SUPFAM" id="SSF52172">
    <property type="entry name" value="CheY-like"/>
    <property type="match status" value="1"/>
</dbReference>
<proteinExistence type="predicted"/>
<dbReference type="GO" id="GO:0003677">
    <property type="term" value="F:DNA binding"/>
    <property type="evidence" value="ECO:0007669"/>
    <property type="project" value="UniProtKB-KW"/>
</dbReference>
<comment type="function">
    <text evidence="2">May play the central regulatory role in sporulation. It may be an element of the effector pathway responsible for the activation of sporulation genes in response to nutritional stress. Spo0A may act in concert with spo0H (a sigma factor) to control the expression of some genes that are critical to the sporulation process.</text>
</comment>
<keyword evidence="6" id="KW-0238">DNA-binding</keyword>
<dbReference type="InterPro" id="IPR011006">
    <property type="entry name" value="CheY-like_superfamily"/>
</dbReference>
<dbReference type="PANTHER" id="PTHR37299:SF1">
    <property type="entry name" value="STAGE 0 SPORULATION PROTEIN A HOMOLOG"/>
    <property type="match status" value="1"/>
</dbReference>
<sequence length="233" mass="27530">MIKLAICDDEETMVSDLKERITGYLMMQSCQFEIDLFQDARSLLQKDTHYDIIFLDIQMNGITGMEAAQKMRKAGKNSFLVFVTISPEYVYDAFEVEASDYILKPISPKRFSRTMDRILHYISEQKNRRLSIQKGSYCKIVRFDDILYCEIINRIIYVHTKNEVIDYYCKIKELEKQLDPCFFRCHRSYLVNLKFVNSCEKGMAHLENSEQIPISRLKQQEFLSAVLLYMKGR</sequence>
<feature type="domain" description="Response regulatory" evidence="4">
    <location>
        <begin position="3"/>
        <end position="119"/>
    </location>
</feature>
<dbReference type="EMBL" id="MCIA01000001">
    <property type="protein sequence ID" value="RKD35070.1"/>
    <property type="molecule type" value="Genomic_DNA"/>
</dbReference>
<organism evidence="6 7">
    <name type="scientific">Lacrimispora algidixylanolytica</name>
    <dbReference type="NCBI Taxonomy" id="94868"/>
    <lineage>
        <taxon>Bacteria</taxon>
        <taxon>Bacillati</taxon>
        <taxon>Bacillota</taxon>
        <taxon>Clostridia</taxon>
        <taxon>Lachnospirales</taxon>
        <taxon>Lachnospiraceae</taxon>
        <taxon>Lacrimispora</taxon>
    </lineage>
</organism>
<evidence type="ECO:0000259" key="4">
    <source>
        <dbReference type="PROSITE" id="PS50110"/>
    </source>
</evidence>
<evidence type="ECO:0000256" key="1">
    <source>
        <dbReference type="ARBA" id="ARBA00018672"/>
    </source>
</evidence>
<keyword evidence="3" id="KW-0597">Phosphoprotein</keyword>
<accession>A0A419TC79</accession>
<evidence type="ECO:0000259" key="5">
    <source>
        <dbReference type="PROSITE" id="PS50930"/>
    </source>
</evidence>
<reference evidence="6 7" key="1">
    <citation type="submission" date="2016-08" db="EMBL/GenBank/DDBJ databases">
        <title>A new outlook on sporulation: Clostridium algidixylanolyticum.</title>
        <authorList>
            <person name="Poppleton D.I."/>
            <person name="Gribaldo S."/>
        </authorList>
    </citation>
    <scope>NUCLEOTIDE SEQUENCE [LARGE SCALE GENOMIC DNA]</scope>
    <source>
        <strain evidence="6 7">SPL73</strain>
    </source>
</reference>
<dbReference type="InterPro" id="IPR007492">
    <property type="entry name" value="LytTR_DNA-bd_dom"/>
</dbReference>
<evidence type="ECO:0000256" key="2">
    <source>
        <dbReference type="ARBA" id="ARBA00024867"/>
    </source>
</evidence>
<dbReference type="PROSITE" id="PS50110">
    <property type="entry name" value="RESPONSE_REGULATORY"/>
    <property type="match status" value="1"/>
</dbReference>
<dbReference type="InterPro" id="IPR001789">
    <property type="entry name" value="Sig_transdc_resp-reg_receiver"/>
</dbReference>
<dbReference type="Pfam" id="PF04397">
    <property type="entry name" value="LytTR"/>
    <property type="match status" value="1"/>
</dbReference>
<protein>
    <recommendedName>
        <fullName evidence="1">Stage 0 sporulation protein A homolog</fullName>
    </recommendedName>
</protein>
<comment type="caution">
    <text evidence="6">The sequence shown here is derived from an EMBL/GenBank/DDBJ whole genome shotgun (WGS) entry which is preliminary data.</text>
</comment>
<dbReference type="GO" id="GO:0000156">
    <property type="term" value="F:phosphorelay response regulator activity"/>
    <property type="evidence" value="ECO:0007669"/>
    <property type="project" value="InterPro"/>
</dbReference>
<keyword evidence="7" id="KW-1185">Reference proteome</keyword>
<gene>
    <name evidence="6" type="ORF">BET01_01610</name>
</gene>
<dbReference type="RefSeq" id="WP_120195008.1">
    <property type="nucleotide sequence ID" value="NZ_MCIA01000001.1"/>
</dbReference>
<dbReference type="PANTHER" id="PTHR37299">
    <property type="entry name" value="TRANSCRIPTIONAL REGULATOR-RELATED"/>
    <property type="match status" value="1"/>
</dbReference>
<name>A0A419TC79_9FIRM</name>
<dbReference type="InterPro" id="IPR046947">
    <property type="entry name" value="LytR-like"/>
</dbReference>
<evidence type="ECO:0000256" key="3">
    <source>
        <dbReference type="PROSITE-ProRule" id="PRU00169"/>
    </source>
</evidence>